<organism evidence="1 2">
    <name type="scientific">Caenorhabditis bovis</name>
    <dbReference type="NCBI Taxonomy" id="2654633"/>
    <lineage>
        <taxon>Eukaryota</taxon>
        <taxon>Metazoa</taxon>
        <taxon>Ecdysozoa</taxon>
        <taxon>Nematoda</taxon>
        <taxon>Chromadorea</taxon>
        <taxon>Rhabditida</taxon>
        <taxon>Rhabditina</taxon>
        <taxon>Rhabditomorpha</taxon>
        <taxon>Rhabditoidea</taxon>
        <taxon>Rhabditidae</taxon>
        <taxon>Peloderinae</taxon>
        <taxon>Caenorhabditis</taxon>
    </lineage>
</organism>
<reference evidence="1 2" key="1">
    <citation type="submission" date="2020-04" db="EMBL/GenBank/DDBJ databases">
        <authorList>
            <person name="Laetsch R D."/>
            <person name="Stevens L."/>
            <person name="Kumar S."/>
            <person name="Blaxter L. M."/>
        </authorList>
    </citation>
    <scope>NUCLEOTIDE SEQUENCE [LARGE SCALE GENOMIC DNA]</scope>
</reference>
<evidence type="ECO:0000313" key="2">
    <source>
        <dbReference type="Proteomes" id="UP000494206"/>
    </source>
</evidence>
<name>A0A8S1ECG5_9PELO</name>
<dbReference type="AlphaFoldDB" id="A0A8S1ECG5"/>
<gene>
    <name evidence="1" type="ORF">CBOVIS_LOCUS4115</name>
</gene>
<sequence length="309" mass="36044">MDNKGELVLEKVLEQADPQTVMTARRVSRSIKEMIDRYRLQYKRCPLVNVRFVIHFEGSLEIIATKNEEEQGDEESPTPIIEFNLLPEYFEHCDPEEFNFMTQPHEDVPMPPIESLLPKSWRTIEKVVIKLSSPFESINNRSLFTFFVNANYMELRGPIPFWTISQILELMPAVSRLKIDNCYNDSAESPQLGWLTSNNADLASLTQKSKKLAYLELIQVENSYTTDAFIAFLMNANFAANVWITLQYWVDDVRRLFSWIKMDCTIVLFTYRPSPNIVHPSQLEIKFRESTFFIRFLTEALATDPNFLD</sequence>
<evidence type="ECO:0008006" key="3">
    <source>
        <dbReference type="Google" id="ProtNLM"/>
    </source>
</evidence>
<evidence type="ECO:0000313" key="1">
    <source>
        <dbReference type="EMBL" id="CAB3401359.1"/>
    </source>
</evidence>
<keyword evidence="2" id="KW-1185">Reference proteome</keyword>
<dbReference type="OrthoDB" id="10681791at2759"/>
<dbReference type="EMBL" id="CADEPM010000003">
    <property type="protein sequence ID" value="CAB3401359.1"/>
    <property type="molecule type" value="Genomic_DNA"/>
</dbReference>
<accession>A0A8S1ECG5</accession>
<comment type="caution">
    <text evidence="1">The sequence shown here is derived from an EMBL/GenBank/DDBJ whole genome shotgun (WGS) entry which is preliminary data.</text>
</comment>
<dbReference type="Proteomes" id="UP000494206">
    <property type="component" value="Unassembled WGS sequence"/>
</dbReference>
<protein>
    <recommendedName>
        <fullName evidence="3">F-box domain-containing protein</fullName>
    </recommendedName>
</protein>
<proteinExistence type="predicted"/>